<dbReference type="Gene3D" id="3.40.50.300">
    <property type="entry name" value="P-loop containing nucleotide triphosphate hydrolases"/>
    <property type="match status" value="1"/>
</dbReference>
<name>X0ZE96_9ZZZZ</name>
<feature type="non-terminal residue" evidence="1">
    <location>
        <position position="39"/>
    </location>
</feature>
<proteinExistence type="predicted"/>
<sequence length="39" mass="4464">MRRLTIYDATYKVVIFGDAGCGKTTMTQRFLTNLFKSDT</sequence>
<dbReference type="InterPro" id="IPR001806">
    <property type="entry name" value="Small_GTPase"/>
</dbReference>
<dbReference type="SUPFAM" id="SSF52540">
    <property type="entry name" value="P-loop containing nucleoside triphosphate hydrolases"/>
    <property type="match status" value="1"/>
</dbReference>
<dbReference type="GO" id="GO:0003924">
    <property type="term" value="F:GTPase activity"/>
    <property type="evidence" value="ECO:0007669"/>
    <property type="project" value="InterPro"/>
</dbReference>
<gene>
    <name evidence="1" type="ORF">S01H1_75053</name>
</gene>
<reference evidence="1" key="1">
    <citation type="journal article" date="2014" name="Front. Microbiol.">
        <title>High frequency of phylogenetically diverse reductive dehalogenase-homologous genes in deep subseafloor sedimentary metagenomes.</title>
        <authorList>
            <person name="Kawai M."/>
            <person name="Futagami T."/>
            <person name="Toyoda A."/>
            <person name="Takaki Y."/>
            <person name="Nishi S."/>
            <person name="Hori S."/>
            <person name="Arai W."/>
            <person name="Tsubouchi T."/>
            <person name="Morono Y."/>
            <person name="Uchiyama I."/>
            <person name="Ito T."/>
            <person name="Fujiyama A."/>
            <person name="Inagaki F."/>
            <person name="Takami H."/>
        </authorList>
    </citation>
    <scope>NUCLEOTIDE SEQUENCE</scope>
    <source>
        <strain evidence="1">Expedition CK06-06</strain>
    </source>
</reference>
<protein>
    <submittedName>
        <fullName evidence="1">Uncharacterized protein</fullName>
    </submittedName>
</protein>
<evidence type="ECO:0000313" key="1">
    <source>
        <dbReference type="EMBL" id="GAG46671.1"/>
    </source>
</evidence>
<comment type="caution">
    <text evidence="1">The sequence shown here is derived from an EMBL/GenBank/DDBJ whole genome shotgun (WGS) entry which is preliminary data.</text>
</comment>
<dbReference type="EMBL" id="BARS01050248">
    <property type="protein sequence ID" value="GAG46671.1"/>
    <property type="molecule type" value="Genomic_DNA"/>
</dbReference>
<dbReference type="InterPro" id="IPR027417">
    <property type="entry name" value="P-loop_NTPase"/>
</dbReference>
<organism evidence="1">
    <name type="scientific">marine sediment metagenome</name>
    <dbReference type="NCBI Taxonomy" id="412755"/>
    <lineage>
        <taxon>unclassified sequences</taxon>
        <taxon>metagenomes</taxon>
        <taxon>ecological metagenomes</taxon>
    </lineage>
</organism>
<dbReference type="AlphaFoldDB" id="X0ZE96"/>
<dbReference type="GO" id="GO:0005525">
    <property type="term" value="F:GTP binding"/>
    <property type="evidence" value="ECO:0007669"/>
    <property type="project" value="InterPro"/>
</dbReference>
<dbReference type="Pfam" id="PF00071">
    <property type="entry name" value="Ras"/>
    <property type="match status" value="1"/>
</dbReference>
<accession>X0ZE96</accession>